<dbReference type="Proteomes" id="UP001519460">
    <property type="component" value="Unassembled WGS sequence"/>
</dbReference>
<dbReference type="EMBL" id="JACVVK020000038">
    <property type="protein sequence ID" value="KAK7500218.1"/>
    <property type="molecule type" value="Genomic_DNA"/>
</dbReference>
<name>A0ABD0LM03_9CAEN</name>
<feature type="non-terminal residue" evidence="1">
    <location>
        <position position="1"/>
    </location>
</feature>
<sequence>RYWGVGSVTEDDTLVVSCVKDKEGPACVDVVSRSGAVLKTVIDGSSLAGLSWPHYVCVCDRDALISDFDSSGVFRVARVDKDRISPFQICVMPVAKSVSAYHPIREMCSVSSCTLRVPVSQFLAQL</sequence>
<accession>A0ABD0LM03</accession>
<evidence type="ECO:0000313" key="1">
    <source>
        <dbReference type="EMBL" id="KAK7500218.1"/>
    </source>
</evidence>
<feature type="non-terminal residue" evidence="1">
    <location>
        <position position="126"/>
    </location>
</feature>
<protein>
    <submittedName>
        <fullName evidence="1">Uncharacterized protein</fullName>
    </submittedName>
</protein>
<proteinExistence type="predicted"/>
<dbReference type="AlphaFoldDB" id="A0ABD0LM03"/>
<evidence type="ECO:0000313" key="2">
    <source>
        <dbReference type="Proteomes" id="UP001519460"/>
    </source>
</evidence>
<reference evidence="1 2" key="1">
    <citation type="journal article" date="2023" name="Sci. Data">
        <title>Genome assembly of the Korean intertidal mud-creeper Batillaria attramentaria.</title>
        <authorList>
            <person name="Patra A.K."/>
            <person name="Ho P.T."/>
            <person name="Jun S."/>
            <person name="Lee S.J."/>
            <person name="Kim Y."/>
            <person name="Won Y.J."/>
        </authorList>
    </citation>
    <scope>NUCLEOTIDE SEQUENCE [LARGE SCALE GENOMIC DNA]</scope>
    <source>
        <strain evidence="1">Wonlab-2016</strain>
    </source>
</reference>
<gene>
    <name evidence="1" type="ORF">BaRGS_00008441</name>
</gene>
<comment type="caution">
    <text evidence="1">The sequence shown here is derived from an EMBL/GenBank/DDBJ whole genome shotgun (WGS) entry which is preliminary data.</text>
</comment>
<organism evidence="1 2">
    <name type="scientific">Batillaria attramentaria</name>
    <dbReference type="NCBI Taxonomy" id="370345"/>
    <lineage>
        <taxon>Eukaryota</taxon>
        <taxon>Metazoa</taxon>
        <taxon>Spiralia</taxon>
        <taxon>Lophotrochozoa</taxon>
        <taxon>Mollusca</taxon>
        <taxon>Gastropoda</taxon>
        <taxon>Caenogastropoda</taxon>
        <taxon>Sorbeoconcha</taxon>
        <taxon>Cerithioidea</taxon>
        <taxon>Batillariidae</taxon>
        <taxon>Batillaria</taxon>
    </lineage>
</organism>
<keyword evidence="2" id="KW-1185">Reference proteome</keyword>